<feature type="repeat" description="TPR" evidence="1">
    <location>
        <begin position="126"/>
        <end position="159"/>
    </location>
</feature>
<dbReference type="InterPro" id="IPR011716">
    <property type="entry name" value="TPR-3"/>
</dbReference>
<dbReference type="SMART" id="SM00028">
    <property type="entry name" value="TPR"/>
    <property type="match status" value="7"/>
</dbReference>
<dbReference type="InterPro" id="IPR011990">
    <property type="entry name" value="TPR-like_helical_dom_sf"/>
</dbReference>
<accession>A2CBD3</accession>
<sequence>MKGFGEKKKIKNKQPSKKFARIPPDQLKAIAFKYHQQGNINEAQKAYQEFINSGLSDPDVFSNFALICQSQGEIDKAIKVYKKSVKLFPGHAFSHANLGYLLFQIGMLDDAEVAIRQAIVIQPNLANAYSYLGLVLREKGRLTDAEDITRKAIELQPDLADAYVNLGQILQNQGKLDEAEHTTRKAIELQDDSASIYLNLGGILQDQGNLTDAEANTRKAMNLQADLPDVNLNLSIILKDLGRLEEAVFHLTREIELYPQNQSSYLLLNSLLEESDLSFLPERQSRILLRGLLKRNDIAHKNLFSAINRLISEQTLDKISGIHHDLFDDPSFQQILADDEIISALGLMLFTTMAWEKALTNIRKQICLSIQNNGFDKRIIDLTIALAEQCFLNEYVFTFTKQESDAIEQFKLSYLRSDFDLKTLSILACYIPITHLSEQFPLLRGFIDENEKLNNLKIMQLVEPEREHDFAVSIPKYGSIDDGTSIQVKKQYEEHPYPRWRYASYSSENIQTISSAINNEINPNRISIILPKQRSRVLIAGCGTGQQIFDALSYSNSDLTAIDLSSSSIAYAKRKAHEYGIEHIRFIEMDILDLPKLNEEFDLIECTGVLHHMKDPSEGLQSLLTILASDGMLKLGFYSELARQDIVEARKIIKSESFEASNEGICLFRDKLINGEYPNISSISNWPDFYTTSMCRDLCFHIMEHRYSLVMIASLLEQFELRFLGFVLPSIVKKDYARAYPSDAMQTDLGYWHEYEQANPNTFRQMYQFWTNRKKIMYYG</sequence>
<feature type="repeat" description="TPR" evidence="1">
    <location>
        <begin position="58"/>
        <end position="91"/>
    </location>
</feature>
<dbReference type="Gene3D" id="1.25.40.10">
    <property type="entry name" value="Tetratricopeptide repeat domain"/>
    <property type="match status" value="2"/>
</dbReference>
<dbReference type="Pfam" id="PF13424">
    <property type="entry name" value="TPR_12"/>
    <property type="match status" value="1"/>
</dbReference>
<dbReference type="Pfam" id="PF13181">
    <property type="entry name" value="TPR_8"/>
    <property type="match status" value="1"/>
</dbReference>
<name>A2CBD3_PROM3</name>
<dbReference type="PROSITE" id="PS50293">
    <property type="entry name" value="TPR_REGION"/>
    <property type="match status" value="2"/>
</dbReference>
<keyword evidence="1" id="KW-0802">TPR repeat</keyword>
<dbReference type="Pfam" id="PF13374">
    <property type="entry name" value="TPR_10"/>
    <property type="match status" value="1"/>
</dbReference>
<dbReference type="InterPro" id="IPR025714">
    <property type="entry name" value="Methyltranfer_dom"/>
</dbReference>
<dbReference type="InterPro" id="IPR019734">
    <property type="entry name" value="TPR_rpt"/>
</dbReference>
<evidence type="ECO:0000313" key="4">
    <source>
        <dbReference type="Proteomes" id="UP000002274"/>
    </source>
</evidence>
<dbReference type="InterPro" id="IPR029063">
    <property type="entry name" value="SAM-dependent_MTases_sf"/>
</dbReference>
<dbReference type="GO" id="GO:0097363">
    <property type="term" value="F:protein O-acetylglucosaminyltransferase activity"/>
    <property type="evidence" value="ECO:0007669"/>
    <property type="project" value="TreeGrafter"/>
</dbReference>
<dbReference type="Gene3D" id="3.40.50.150">
    <property type="entry name" value="Vaccinia Virus protein VP39"/>
    <property type="match status" value="1"/>
</dbReference>
<protein>
    <submittedName>
        <fullName evidence="3">SAM (And some other nucleotide) binding motif:TPR repeat</fullName>
    </submittedName>
</protein>
<evidence type="ECO:0000259" key="2">
    <source>
        <dbReference type="Pfam" id="PF13847"/>
    </source>
</evidence>
<evidence type="ECO:0000256" key="1">
    <source>
        <dbReference type="PROSITE-ProRule" id="PRU00339"/>
    </source>
</evidence>
<dbReference type="Pfam" id="PF13847">
    <property type="entry name" value="Methyltransf_31"/>
    <property type="match status" value="1"/>
</dbReference>
<gene>
    <name evidence="3" type="ordered locus">P9303_20571</name>
</gene>
<feature type="domain" description="Methyltransferase" evidence="2">
    <location>
        <begin position="534"/>
        <end position="639"/>
    </location>
</feature>
<dbReference type="KEGG" id="pmf:P9303_20571"/>
<dbReference type="InterPro" id="IPR037919">
    <property type="entry name" value="OGT"/>
</dbReference>
<proteinExistence type="predicted"/>
<dbReference type="STRING" id="59922.P9303_20571"/>
<dbReference type="HOGENOM" id="CLU_013533_0_0_3"/>
<dbReference type="EMBL" id="CP000554">
    <property type="protein sequence ID" value="ABM78793.1"/>
    <property type="molecule type" value="Genomic_DNA"/>
</dbReference>
<dbReference type="PANTHER" id="PTHR44366">
    <property type="entry name" value="UDP-N-ACETYLGLUCOSAMINE--PEPTIDE N-ACETYLGLUCOSAMINYLTRANSFERASE 110 KDA SUBUNIT"/>
    <property type="match status" value="1"/>
</dbReference>
<dbReference type="BioCyc" id="PMAR59922:G1G80-1794-MONOMER"/>
<dbReference type="PANTHER" id="PTHR44366:SF1">
    <property type="entry name" value="UDP-N-ACETYLGLUCOSAMINE--PEPTIDE N-ACETYLGLUCOSAMINYLTRANSFERASE 110 KDA SUBUNIT"/>
    <property type="match status" value="1"/>
</dbReference>
<dbReference type="SUPFAM" id="SSF48452">
    <property type="entry name" value="TPR-like"/>
    <property type="match status" value="1"/>
</dbReference>
<dbReference type="Proteomes" id="UP000002274">
    <property type="component" value="Chromosome"/>
</dbReference>
<reference evidence="3 4" key="1">
    <citation type="journal article" date="2007" name="PLoS Genet.">
        <title>Patterns and implications of gene gain and loss in the evolution of Prochlorococcus.</title>
        <authorList>
            <person name="Kettler G.C."/>
            <person name="Martiny A.C."/>
            <person name="Huang K."/>
            <person name="Zucker J."/>
            <person name="Coleman M.L."/>
            <person name="Rodrigue S."/>
            <person name="Chen F."/>
            <person name="Lapidus A."/>
            <person name="Ferriera S."/>
            <person name="Johnson J."/>
            <person name="Steglich C."/>
            <person name="Church G.M."/>
            <person name="Richardson P."/>
            <person name="Chisholm S.W."/>
        </authorList>
    </citation>
    <scope>NUCLEOTIDE SEQUENCE [LARGE SCALE GENOMIC DNA]</scope>
    <source>
        <strain evidence="3 4">MIT 9303</strain>
    </source>
</reference>
<feature type="repeat" description="TPR" evidence="1">
    <location>
        <begin position="160"/>
        <end position="193"/>
    </location>
</feature>
<dbReference type="AlphaFoldDB" id="A2CBD3"/>
<dbReference type="Pfam" id="PF07720">
    <property type="entry name" value="TPR_3"/>
    <property type="match status" value="1"/>
</dbReference>
<evidence type="ECO:0000313" key="3">
    <source>
        <dbReference type="EMBL" id="ABM78793.1"/>
    </source>
</evidence>
<organism evidence="3 4">
    <name type="scientific">Prochlorococcus marinus (strain MIT 9303)</name>
    <dbReference type="NCBI Taxonomy" id="59922"/>
    <lineage>
        <taxon>Bacteria</taxon>
        <taxon>Bacillati</taxon>
        <taxon>Cyanobacteriota</taxon>
        <taxon>Cyanophyceae</taxon>
        <taxon>Synechococcales</taxon>
        <taxon>Prochlorococcaceae</taxon>
        <taxon>Prochlorococcus</taxon>
    </lineage>
</organism>
<dbReference type="SUPFAM" id="SSF53335">
    <property type="entry name" value="S-adenosyl-L-methionine-dependent methyltransferases"/>
    <property type="match status" value="1"/>
</dbReference>
<dbReference type="PROSITE" id="PS50005">
    <property type="entry name" value="TPR"/>
    <property type="match status" value="3"/>
</dbReference>
<dbReference type="RefSeq" id="WP_011826671.1">
    <property type="nucleotide sequence ID" value="NC_008820.1"/>
</dbReference>
<dbReference type="GO" id="GO:0006493">
    <property type="term" value="P:protein O-linked glycosylation"/>
    <property type="evidence" value="ECO:0007669"/>
    <property type="project" value="InterPro"/>
</dbReference>
<dbReference type="CDD" id="cd02440">
    <property type="entry name" value="AdoMet_MTases"/>
    <property type="match status" value="1"/>
</dbReference>